<protein>
    <submittedName>
        <fullName evidence="3">Recombinase family protein</fullName>
    </submittedName>
</protein>
<dbReference type="SUPFAM" id="SSF53041">
    <property type="entry name" value="Resolvase-like"/>
    <property type="match status" value="1"/>
</dbReference>
<dbReference type="Gene3D" id="3.40.50.1390">
    <property type="entry name" value="Resolvase, N-terminal catalytic domain"/>
    <property type="match status" value="1"/>
</dbReference>
<dbReference type="Pfam" id="PF07508">
    <property type="entry name" value="Recombinase"/>
    <property type="match status" value="1"/>
</dbReference>
<name>A0ABZ1E0R2_9RHOB</name>
<dbReference type="PROSITE" id="PS51736">
    <property type="entry name" value="RECOMBINASES_3"/>
    <property type="match status" value="1"/>
</dbReference>
<proteinExistence type="predicted"/>
<gene>
    <name evidence="3" type="ORF">RPE78_02980</name>
</gene>
<dbReference type="PROSITE" id="PS51737">
    <property type="entry name" value="RECOMBINASE_DNA_BIND"/>
    <property type="match status" value="1"/>
</dbReference>
<feature type="domain" description="Resolvase/invertase-type recombinase catalytic" evidence="1">
    <location>
        <begin position="16"/>
        <end position="166"/>
    </location>
</feature>
<dbReference type="PANTHER" id="PTHR30461:SF23">
    <property type="entry name" value="DNA RECOMBINASE-RELATED"/>
    <property type="match status" value="1"/>
</dbReference>
<dbReference type="PANTHER" id="PTHR30461">
    <property type="entry name" value="DNA-INVERTASE FROM LAMBDOID PROPHAGE"/>
    <property type="match status" value="1"/>
</dbReference>
<dbReference type="InterPro" id="IPR011109">
    <property type="entry name" value="DNA_bind_recombinase_dom"/>
</dbReference>
<dbReference type="InterPro" id="IPR038109">
    <property type="entry name" value="DNA_bind_recomb_sf"/>
</dbReference>
<evidence type="ECO:0000259" key="1">
    <source>
        <dbReference type="PROSITE" id="PS51736"/>
    </source>
</evidence>
<dbReference type="EMBL" id="CP135443">
    <property type="protein sequence ID" value="WRY34270.1"/>
    <property type="molecule type" value="Genomic_DNA"/>
</dbReference>
<evidence type="ECO:0000313" key="3">
    <source>
        <dbReference type="EMBL" id="WRY34270.1"/>
    </source>
</evidence>
<dbReference type="CDD" id="cd00338">
    <property type="entry name" value="Ser_Recombinase"/>
    <property type="match status" value="1"/>
</dbReference>
<dbReference type="InterPro" id="IPR006119">
    <property type="entry name" value="Resolv_N"/>
</dbReference>
<organism evidence="3 4">
    <name type="scientific">Thioclava litoralis</name>
    <dbReference type="NCBI Taxonomy" id="3076557"/>
    <lineage>
        <taxon>Bacteria</taxon>
        <taxon>Pseudomonadati</taxon>
        <taxon>Pseudomonadota</taxon>
        <taxon>Alphaproteobacteria</taxon>
        <taxon>Rhodobacterales</taxon>
        <taxon>Paracoccaceae</taxon>
        <taxon>Thioclava</taxon>
    </lineage>
</organism>
<dbReference type="InterPro" id="IPR036162">
    <property type="entry name" value="Resolvase-like_N_sf"/>
</dbReference>
<sequence length="518" mass="58113">MPQPCDSPASAAPLIRAAQYVRMSTDHQRYSTENQSEALQAYAARRGMDIVRSYTDAGKSGLRLEGRDALKALIETITTGQADFTALLVYDVSRWGRFQDADESAYYEYICRRSGVSIHYCAEPFENDGGPIATIVKSVKRAMAGEYSRELSNKVFTGQCRLIEKGFRQGGPAGFGLRRLLIDEHGPPKGPLARGEHKCLQTDRVILVPGPAAEVETVRRIYRDFVENGQSETDIATALNRQGLKTDLGRAWTRGTIHQLLINEKYIGTNVWNRVSFKLKKTRIRNDPQQWVRAPNSFPALVEPSQFAAAAHRIAARSARLSDQDMLQALERLLTAQGALSGLIIDEAEGLPSSHAYASRFGSLLRAYRLVGYHPRRDYRYIEINKRLRAMYPALVDAIVQGIRDAGGQIHETAAGELRLNHELTLSLVIARCHALPSGRLRWRIRLDTSRIPDLTLVIRMDPRNRRALDYFLLPLIEIGTAQLRLEEENGLALEAFRSDTPAPLFQLARRQPLEEIA</sequence>
<evidence type="ECO:0000259" key="2">
    <source>
        <dbReference type="PROSITE" id="PS51737"/>
    </source>
</evidence>
<reference evidence="3 4" key="1">
    <citation type="submission" date="2023-09" db="EMBL/GenBank/DDBJ databases">
        <title>Thioclava shenzhenensis sp. nov., a multidrug resistant bacteria-antagonizing species isolated from coastal seawater.</title>
        <authorList>
            <person name="Long M."/>
        </authorList>
    </citation>
    <scope>NUCLEOTIDE SEQUENCE [LARGE SCALE GENOMIC DNA]</scope>
    <source>
        <strain evidence="3 4">FTW29</strain>
    </source>
</reference>
<accession>A0ABZ1E0R2</accession>
<keyword evidence="4" id="KW-1185">Reference proteome</keyword>
<feature type="domain" description="Recombinase" evidence="2">
    <location>
        <begin position="196"/>
        <end position="320"/>
    </location>
</feature>
<dbReference type="InterPro" id="IPR050639">
    <property type="entry name" value="SSR_resolvase"/>
</dbReference>
<dbReference type="SMART" id="SM00857">
    <property type="entry name" value="Resolvase"/>
    <property type="match status" value="1"/>
</dbReference>
<evidence type="ECO:0000313" key="4">
    <source>
        <dbReference type="Proteomes" id="UP001623290"/>
    </source>
</evidence>
<dbReference type="Gene3D" id="3.90.1750.20">
    <property type="entry name" value="Putative Large Serine Recombinase, Chain B, Domain 2"/>
    <property type="match status" value="1"/>
</dbReference>
<dbReference type="Proteomes" id="UP001623290">
    <property type="component" value="Chromosome"/>
</dbReference>
<dbReference type="Pfam" id="PF00239">
    <property type="entry name" value="Resolvase"/>
    <property type="match status" value="1"/>
</dbReference>